<evidence type="ECO:0000313" key="1">
    <source>
        <dbReference type="EMBL" id="KKM19126.1"/>
    </source>
</evidence>
<name>A0A0F9HUR0_9ZZZZ</name>
<gene>
    <name evidence="1" type="ORF">LCGC14_1658770</name>
</gene>
<sequence length="107" mass="10942">MAEAYKKLAQGELPVAAGALYTVPGATSVIVKHIKLVNQTAGALTITLWIDGVTDPFLWMPPTTSIPANGSIEFEGSLALEAAAVINGATAGGANDVTYIISGLEIT</sequence>
<organism evidence="1">
    <name type="scientific">marine sediment metagenome</name>
    <dbReference type="NCBI Taxonomy" id="412755"/>
    <lineage>
        <taxon>unclassified sequences</taxon>
        <taxon>metagenomes</taxon>
        <taxon>ecological metagenomes</taxon>
    </lineage>
</organism>
<protein>
    <submittedName>
        <fullName evidence="1">Uncharacterized protein</fullName>
    </submittedName>
</protein>
<dbReference type="EMBL" id="LAZR01014060">
    <property type="protein sequence ID" value="KKM19126.1"/>
    <property type="molecule type" value="Genomic_DNA"/>
</dbReference>
<proteinExistence type="predicted"/>
<comment type="caution">
    <text evidence="1">The sequence shown here is derived from an EMBL/GenBank/DDBJ whole genome shotgun (WGS) entry which is preliminary data.</text>
</comment>
<accession>A0A0F9HUR0</accession>
<dbReference type="AlphaFoldDB" id="A0A0F9HUR0"/>
<reference evidence="1" key="1">
    <citation type="journal article" date="2015" name="Nature">
        <title>Complex archaea that bridge the gap between prokaryotes and eukaryotes.</title>
        <authorList>
            <person name="Spang A."/>
            <person name="Saw J.H."/>
            <person name="Jorgensen S.L."/>
            <person name="Zaremba-Niedzwiedzka K."/>
            <person name="Martijn J."/>
            <person name="Lind A.E."/>
            <person name="van Eijk R."/>
            <person name="Schleper C."/>
            <person name="Guy L."/>
            <person name="Ettema T.J."/>
        </authorList>
    </citation>
    <scope>NUCLEOTIDE SEQUENCE</scope>
</reference>